<keyword evidence="3" id="KW-1185">Reference proteome</keyword>
<evidence type="ECO:0000256" key="1">
    <source>
        <dbReference type="SAM" id="SignalP"/>
    </source>
</evidence>
<feature type="signal peptide" evidence="1">
    <location>
        <begin position="1"/>
        <end position="19"/>
    </location>
</feature>
<name>A0ABR7Y1A6_9SPHI</name>
<sequence>MKKSIFILLAIFMAVAAEAQPFQKGTTTANIGVGLGTALGGLGKARPAISASIDHGVWDVGGPGIISLGGYVGNTGYKYASGNYTYKWNYIVVGARGAYHYNGFTSVPKLDVYGGVMLGYNIVKYSSDGDDMSMANSYGSGMGFSGFLGGRWFFSNSMGVYAELGYGVSVLNAGLTFKF</sequence>
<feature type="chain" id="PRO_5047170175" description="Outer membrane protein beta-barrel domain-containing protein" evidence="1">
    <location>
        <begin position="20"/>
        <end position="179"/>
    </location>
</feature>
<keyword evidence="1" id="KW-0732">Signal</keyword>
<dbReference type="EMBL" id="JACNYK010000001">
    <property type="protein sequence ID" value="MBD1425079.1"/>
    <property type="molecule type" value="Genomic_DNA"/>
</dbReference>
<protein>
    <recommendedName>
        <fullName evidence="4">Outer membrane protein beta-barrel domain-containing protein</fullName>
    </recommendedName>
</protein>
<dbReference type="Proteomes" id="UP000606494">
    <property type="component" value="Unassembled WGS sequence"/>
</dbReference>
<evidence type="ECO:0000313" key="2">
    <source>
        <dbReference type="EMBL" id="MBD1425079.1"/>
    </source>
</evidence>
<accession>A0ABR7Y1A6</accession>
<dbReference type="RefSeq" id="WP_190308162.1">
    <property type="nucleotide sequence ID" value="NZ_JACNYK010000001.1"/>
</dbReference>
<evidence type="ECO:0008006" key="4">
    <source>
        <dbReference type="Google" id="ProtNLM"/>
    </source>
</evidence>
<evidence type="ECO:0000313" key="3">
    <source>
        <dbReference type="Proteomes" id="UP000606494"/>
    </source>
</evidence>
<reference evidence="2 3" key="1">
    <citation type="submission" date="2020-08" db="EMBL/GenBank/DDBJ databases">
        <title>Sphingobacterium sp. DN00404 isolated from aquaculture water.</title>
        <authorList>
            <person name="Zhang M."/>
        </authorList>
    </citation>
    <scope>NUCLEOTIDE SEQUENCE [LARGE SCALE GENOMIC DNA]</scope>
    <source>
        <strain evidence="2 3">KCTC 32294</strain>
    </source>
</reference>
<organism evidence="2 3">
    <name type="scientific">Sphingobacterium arenae</name>
    <dbReference type="NCBI Taxonomy" id="1280598"/>
    <lineage>
        <taxon>Bacteria</taxon>
        <taxon>Pseudomonadati</taxon>
        <taxon>Bacteroidota</taxon>
        <taxon>Sphingobacteriia</taxon>
        <taxon>Sphingobacteriales</taxon>
        <taxon>Sphingobacteriaceae</taxon>
        <taxon>Sphingobacterium</taxon>
    </lineage>
</organism>
<proteinExistence type="predicted"/>
<gene>
    <name evidence="2" type="ORF">H8B17_05735</name>
</gene>
<comment type="caution">
    <text evidence="2">The sequence shown here is derived from an EMBL/GenBank/DDBJ whole genome shotgun (WGS) entry which is preliminary data.</text>
</comment>